<evidence type="ECO:0000259" key="16">
    <source>
        <dbReference type="Pfam" id="PF13473"/>
    </source>
</evidence>
<evidence type="ECO:0000256" key="3">
    <source>
        <dbReference type="ARBA" id="ARBA00010609"/>
    </source>
</evidence>
<evidence type="ECO:0000256" key="8">
    <source>
        <dbReference type="ARBA" id="ARBA00022737"/>
    </source>
</evidence>
<dbReference type="EC" id="1.7.2.1" evidence="5"/>
<dbReference type="PANTHER" id="PTHR11709:SF394">
    <property type="entry name" value="FI03373P-RELATED"/>
    <property type="match status" value="1"/>
</dbReference>
<comment type="catalytic activity">
    <reaction evidence="11">
        <text>nitric oxide + Fe(III)-[cytochrome c] + H2O = Fe(II)-[cytochrome c] + nitrite + 2 H(+)</text>
        <dbReference type="Rhea" id="RHEA:15233"/>
        <dbReference type="Rhea" id="RHEA-COMP:10350"/>
        <dbReference type="Rhea" id="RHEA-COMP:14399"/>
        <dbReference type="ChEBI" id="CHEBI:15377"/>
        <dbReference type="ChEBI" id="CHEBI:15378"/>
        <dbReference type="ChEBI" id="CHEBI:16301"/>
        <dbReference type="ChEBI" id="CHEBI:16480"/>
        <dbReference type="ChEBI" id="CHEBI:29033"/>
        <dbReference type="ChEBI" id="CHEBI:29034"/>
        <dbReference type="EC" id="1.7.2.1"/>
    </reaction>
</comment>
<feature type="transmembrane region" description="Helical" evidence="14">
    <location>
        <begin position="422"/>
        <end position="439"/>
    </location>
</feature>
<feature type="domain" description="EfeO-type cupredoxin-like" evidence="16">
    <location>
        <begin position="455"/>
        <end position="523"/>
    </location>
</feature>
<comment type="cofactor">
    <cofactor evidence="1 12">
        <name>Cu(+)</name>
        <dbReference type="ChEBI" id="CHEBI:49552"/>
    </cofactor>
</comment>
<dbReference type="Pfam" id="PF13473">
    <property type="entry name" value="Cupredoxin_1"/>
    <property type="match status" value="1"/>
</dbReference>
<keyword evidence="9" id="KW-0560">Oxidoreductase</keyword>
<dbReference type="Pfam" id="PF07732">
    <property type="entry name" value="Cu-oxidase_3"/>
    <property type="match status" value="1"/>
</dbReference>
<comment type="similarity">
    <text evidence="3">Belongs to the multicopper oxidase family.</text>
</comment>
<keyword evidence="14" id="KW-0472">Membrane</keyword>
<dbReference type="EMBL" id="PPXF01000026">
    <property type="protein sequence ID" value="POH68379.1"/>
    <property type="molecule type" value="Genomic_DNA"/>
</dbReference>
<evidence type="ECO:0000313" key="18">
    <source>
        <dbReference type="Proteomes" id="UP000237104"/>
    </source>
</evidence>
<comment type="cofactor">
    <cofactor evidence="2 12">
        <name>Cu(2+)</name>
        <dbReference type="ChEBI" id="CHEBI:29036"/>
    </cofactor>
</comment>
<evidence type="ECO:0000256" key="6">
    <source>
        <dbReference type="ARBA" id="ARBA00017290"/>
    </source>
</evidence>
<feature type="binding site" description="type 1 copper site" evidence="12">
    <location>
        <position position="667"/>
    </location>
    <ligand>
        <name>Cu cation</name>
        <dbReference type="ChEBI" id="CHEBI:23378"/>
        <label>1</label>
    </ligand>
</feature>
<evidence type="ECO:0000259" key="15">
    <source>
        <dbReference type="Pfam" id="PF07732"/>
    </source>
</evidence>
<keyword evidence="7 12" id="KW-0479">Metal-binding</keyword>
<dbReference type="CDD" id="cd04208">
    <property type="entry name" value="CuRO_2_CuNIR"/>
    <property type="match status" value="1"/>
</dbReference>
<dbReference type="InterPro" id="IPR028096">
    <property type="entry name" value="EfeO_Cupredoxin"/>
</dbReference>
<feature type="binding site" description="type 1 copper site" evidence="12">
    <location>
        <position position="720"/>
    </location>
    <ligand>
        <name>Cu cation</name>
        <dbReference type="ChEBI" id="CHEBI:23378"/>
        <label>1</label>
    </ligand>
</feature>
<evidence type="ECO:0000256" key="9">
    <source>
        <dbReference type="ARBA" id="ARBA00023002"/>
    </source>
</evidence>
<dbReference type="GO" id="GO:0005507">
    <property type="term" value="F:copper ion binding"/>
    <property type="evidence" value="ECO:0007669"/>
    <property type="project" value="InterPro"/>
</dbReference>
<dbReference type="PANTHER" id="PTHR11709">
    <property type="entry name" value="MULTI-COPPER OXIDASE"/>
    <property type="match status" value="1"/>
</dbReference>
<dbReference type="Gene3D" id="2.60.40.420">
    <property type="entry name" value="Cupredoxins - blue copper proteins"/>
    <property type="match status" value="3"/>
</dbReference>
<feature type="transmembrane region" description="Helical" evidence="14">
    <location>
        <begin position="229"/>
        <end position="249"/>
    </location>
</feature>
<keyword evidence="10 12" id="KW-0186">Copper</keyword>
<feature type="transmembrane region" description="Helical" evidence="14">
    <location>
        <begin position="204"/>
        <end position="223"/>
    </location>
</feature>
<feature type="transmembrane region" description="Helical" evidence="14">
    <location>
        <begin position="369"/>
        <end position="390"/>
    </location>
</feature>
<feature type="transmembrane region" description="Helical" evidence="14">
    <location>
        <begin position="304"/>
        <end position="334"/>
    </location>
</feature>
<keyword evidence="14" id="KW-0812">Transmembrane</keyword>
<accession>A0A2S3ZKU4</accession>
<feature type="binding site" description="type 1 copper site" evidence="12">
    <location>
        <position position="706"/>
    </location>
    <ligand>
        <name>Cu cation</name>
        <dbReference type="ChEBI" id="CHEBI:23378"/>
        <label>1</label>
    </ligand>
</feature>
<feature type="transmembrane region" description="Helical" evidence="14">
    <location>
        <begin position="346"/>
        <end position="363"/>
    </location>
</feature>
<evidence type="ECO:0000256" key="1">
    <source>
        <dbReference type="ARBA" id="ARBA00001960"/>
    </source>
</evidence>
<protein>
    <recommendedName>
        <fullName evidence="6">Copper-containing nitrite reductase</fullName>
        <ecNumber evidence="5">1.7.2.1</ecNumber>
    </recommendedName>
</protein>
<evidence type="ECO:0000256" key="10">
    <source>
        <dbReference type="ARBA" id="ARBA00023008"/>
    </source>
</evidence>
<feature type="binding site" description="type 1 copper site" evidence="12">
    <location>
        <position position="715"/>
    </location>
    <ligand>
        <name>Cu cation</name>
        <dbReference type="ChEBI" id="CHEBI:23378"/>
        <label>1</label>
    </ligand>
</feature>
<comment type="subunit">
    <text evidence="4">Homotrimer.</text>
</comment>
<dbReference type="Proteomes" id="UP000237104">
    <property type="component" value="Unassembled WGS sequence"/>
</dbReference>
<evidence type="ECO:0000256" key="12">
    <source>
        <dbReference type="PIRSR" id="PIRSR601287-1"/>
    </source>
</evidence>
<reference evidence="17 18" key="1">
    <citation type="submission" date="2018-01" db="EMBL/GenBank/DDBJ databases">
        <title>Cryobacterium sp. nov., from glaciers in China.</title>
        <authorList>
            <person name="Liu Q."/>
            <person name="Xin Y.-H."/>
        </authorList>
    </citation>
    <scope>NUCLEOTIDE SEQUENCE [LARGE SCALE GENOMIC DNA]</scope>
    <source>
        <strain evidence="17 18">TMB1-8</strain>
    </source>
</reference>
<keyword evidence="8" id="KW-0677">Repeat</keyword>
<dbReference type="GO" id="GO:0050421">
    <property type="term" value="F:nitrite reductase (NO-forming) activity"/>
    <property type="evidence" value="ECO:0007669"/>
    <property type="project" value="UniProtKB-EC"/>
</dbReference>
<feature type="transmembrane region" description="Helical" evidence="14">
    <location>
        <begin position="100"/>
        <end position="121"/>
    </location>
</feature>
<dbReference type="InterPro" id="IPR001287">
    <property type="entry name" value="NO2-reductase_Cu"/>
</dbReference>
<evidence type="ECO:0000256" key="11">
    <source>
        <dbReference type="ARBA" id="ARBA00049340"/>
    </source>
</evidence>
<dbReference type="PRINTS" id="PR00695">
    <property type="entry name" value="CUNO2RDTASE"/>
</dbReference>
<proteinExistence type="inferred from homology"/>
<dbReference type="AlphaFoldDB" id="A0A2S3ZKU4"/>
<dbReference type="OrthoDB" id="345021at2"/>
<feature type="binding site" description="type 1 copper site" evidence="12">
    <location>
        <position position="707"/>
    </location>
    <ligand>
        <name>Cu cation</name>
        <dbReference type="ChEBI" id="CHEBI:23378"/>
        <label>1</label>
    </ligand>
</feature>
<dbReference type="SUPFAM" id="SSF49503">
    <property type="entry name" value="Cupredoxins"/>
    <property type="match status" value="3"/>
</dbReference>
<feature type="region of interest" description="Disordered" evidence="13">
    <location>
        <begin position="566"/>
        <end position="587"/>
    </location>
</feature>
<feature type="binding site" description="type 1 copper site" evidence="12">
    <location>
        <position position="861"/>
    </location>
    <ligand>
        <name>Cu cation</name>
        <dbReference type="ChEBI" id="CHEBI:23378"/>
        <label>1</label>
    </ligand>
</feature>
<gene>
    <name evidence="17" type="ORF">C3B59_06380</name>
</gene>
<feature type="transmembrane region" description="Helical" evidence="14">
    <location>
        <begin position="5"/>
        <end position="27"/>
    </location>
</feature>
<feature type="transmembrane region" description="Helical" evidence="14">
    <location>
        <begin position="33"/>
        <end position="54"/>
    </location>
</feature>
<dbReference type="CDD" id="cd11020">
    <property type="entry name" value="CuRO_1_CuNIR"/>
    <property type="match status" value="1"/>
</dbReference>
<dbReference type="InterPro" id="IPR045087">
    <property type="entry name" value="Cu-oxidase_fam"/>
</dbReference>
<dbReference type="RefSeq" id="WP_103430547.1">
    <property type="nucleotide sequence ID" value="NZ_PPXF01000026.1"/>
</dbReference>
<evidence type="ECO:0000313" key="17">
    <source>
        <dbReference type="EMBL" id="POH68379.1"/>
    </source>
</evidence>
<evidence type="ECO:0000256" key="2">
    <source>
        <dbReference type="ARBA" id="ARBA00001973"/>
    </source>
</evidence>
<feature type="transmembrane region" description="Helical" evidence="14">
    <location>
        <begin position="167"/>
        <end position="192"/>
    </location>
</feature>
<feature type="domain" description="Plastocyanin-like" evidence="15">
    <location>
        <begin position="620"/>
        <end position="729"/>
    </location>
</feature>
<feature type="transmembrane region" description="Helical" evidence="14">
    <location>
        <begin position="261"/>
        <end position="284"/>
    </location>
</feature>
<evidence type="ECO:0000256" key="14">
    <source>
        <dbReference type="SAM" id="Phobius"/>
    </source>
</evidence>
<feature type="binding site" description="type 1 copper site" evidence="12">
    <location>
        <position position="672"/>
    </location>
    <ligand>
        <name>Cu cation</name>
        <dbReference type="ChEBI" id="CHEBI:23378"/>
        <label>1</label>
    </ligand>
</feature>
<evidence type="ECO:0000256" key="4">
    <source>
        <dbReference type="ARBA" id="ARBA00011233"/>
    </source>
</evidence>
<dbReference type="InterPro" id="IPR011707">
    <property type="entry name" value="Cu-oxidase-like_N"/>
</dbReference>
<sequence length="878" mass="90959">MKNRLWHIISGILVPAWLVAAVVFTFLHRLVPSSGWLLVHLLLLGAVSTAILIWSQHFADTLLRRKALGHRLSLGLRLSVHTVGAILVMTGMVIDGYPLVLVGGILVGLNAIMHAVVIVGQSRGAMPGRFAPLVRYYVASALMLAAGVVLGILMARLDGGGEDYERLFIGHLGLNLLGWVGLTVIGTIALLWPTVLHTRVEGATLAGGHTLMVLVGALGLLALGCLADLRLIVALGVLVYLAGLGRVLWEAVGHLRRAPAVTFAAWSLGAAMVWFALCTLGFGLQLALAPSWTAAAAGAETLVPYFAVGFAAQILLGALSHLVPVVLGGGPAALKATAAELDRGGLFRVVVVNGALVLSLLPVSSTITVLLSVLIVGTLASFLVLFALALRTNRRVRALPLVRIAPGERTAPAERPRSTGRMLAAATVLLLTVTAGIVADPASIGLSTMAAPAAGTAAATGHTTTVAVDMVDTRFVPDRIEVPVGDELVIELTNSDDMVHNLVLESGLVSGSLDPGATETVAVGVIGASVDGWCSIAGHRLLGMEISIIAVGGGSAADDMTAADTTAADSGHAGHGAGATGASAADDLDPMAEPDADFQARDAALPPAASATVHRQTLTVQNVETEVAPGVTQMLWTFNGTAPGPTLRGTVGDVFEITLVNEGTMGHSIDFHAGDVAPDEVMRTIQPGESLVYTFTATRSGIWLYHCSTMPMSVHIANGMFGAVIIDPPGLAEVDREYLVVQSELYLGAQGGEVDDRKVEAQTPDLVVFNGYANQYAARPLAARVGETVRVWVLAAGPNVGSAFHVVGGQFDTVYKEGDYTLKDGGSTGTGGSQVLDLAAAQGGFVELTFGQSGHYPFVSHVMSDAEKGARGILEVLP</sequence>
<evidence type="ECO:0000256" key="5">
    <source>
        <dbReference type="ARBA" id="ARBA00011882"/>
    </source>
</evidence>
<evidence type="ECO:0000256" key="13">
    <source>
        <dbReference type="SAM" id="MobiDB-lite"/>
    </source>
</evidence>
<feature type="transmembrane region" description="Helical" evidence="14">
    <location>
        <begin position="133"/>
        <end position="155"/>
    </location>
</feature>
<dbReference type="InterPro" id="IPR008972">
    <property type="entry name" value="Cupredoxin"/>
</dbReference>
<keyword evidence="14" id="KW-1133">Transmembrane helix</keyword>
<comment type="caution">
    <text evidence="17">The sequence shown here is derived from an EMBL/GenBank/DDBJ whole genome shotgun (WGS) entry which is preliminary data.</text>
</comment>
<feature type="transmembrane region" description="Helical" evidence="14">
    <location>
        <begin position="74"/>
        <end position="94"/>
    </location>
</feature>
<evidence type="ECO:0000256" key="7">
    <source>
        <dbReference type="ARBA" id="ARBA00022723"/>
    </source>
</evidence>
<organism evidence="17 18">
    <name type="scientific">Cryobacterium zongtaii</name>
    <dbReference type="NCBI Taxonomy" id="1259217"/>
    <lineage>
        <taxon>Bacteria</taxon>
        <taxon>Bacillati</taxon>
        <taxon>Actinomycetota</taxon>
        <taxon>Actinomycetes</taxon>
        <taxon>Micrococcales</taxon>
        <taxon>Microbacteriaceae</taxon>
        <taxon>Cryobacterium</taxon>
    </lineage>
</organism>
<name>A0A2S3ZKU4_9MICO</name>